<sequence>MTPWRKASRSGTSGQSNCVEVARLSGIIGIRDSKNPSGTRFMLSAAGFRRFTAEVRRGAHDAR</sequence>
<keyword evidence="3" id="KW-1185">Reference proteome</keyword>
<evidence type="ECO:0000313" key="2">
    <source>
        <dbReference type="EMBL" id="NYD47871.1"/>
    </source>
</evidence>
<comment type="caution">
    <text evidence="2">The sequence shown here is derived from an EMBL/GenBank/DDBJ whole genome shotgun (WGS) entry which is preliminary data.</text>
</comment>
<dbReference type="Pfam" id="PF04149">
    <property type="entry name" value="DUF397"/>
    <property type="match status" value="1"/>
</dbReference>
<evidence type="ECO:0000313" key="3">
    <source>
        <dbReference type="Proteomes" id="UP000529783"/>
    </source>
</evidence>
<organism evidence="2 3">
    <name type="scientific">Actinomadura luteofluorescens</name>
    <dbReference type="NCBI Taxonomy" id="46163"/>
    <lineage>
        <taxon>Bacteria</taxon>
        <taxon>Bacillati</taxon>
        <taxon>Actinomycetota</taxon>
        <taxon>Actinomycetes</taxon>
        <taxon>Streptosporangiales</taxon>
        <taxon>Thermomonosporaceae</taxon>
        <taxon>Actinomadura</taxon>
    </lineage>
</organism>
<dbReference type="EMBL" id="JACCBA010000001">
    <property type="protein sequence ID" value="NYD47871.1"/>
    <property type="molecule type" value="Genomic_DNA"/>
</dbReference>
<reference evidence="2 3" key="1">
    <citation type="submission" date="2020-07" db="EMBL/GenBank/DDBJ databases">
        <title>Sequencing the genomes of 1000 actinobacteria strains.</title>
        <authorList>
            <person name="Klenk H.-P."/>
        </authorList>
    </citation>
    <scope>NUCLEOTIDE SEQUENCE [LARGE SCALE GENOMIC DNA]</scope>
    <source>
        <strain evidence="2 3">DSM 40398</strain>
    </source>
</reference>
<protein>
    <recommendedName>
        <fullName evidence="1">DUF397 domain-containing protein</fullName>
    </recommendedName>
</protein>
<dbReference type="InterPro" id="IPR007278">
    <property type="entry name" value="DUF397"/>
</dbReference>
<proteinExistence type="predicted"/>
<gene>
    <name evidence="2" type="ORF">BJY14_003854</name>
</gene>
<feature type="domain" description="DUF397" evidence="1">
    <location>
        <begin position="3"/>
        <end position="56"/>
    </location>
</feature>
<dbReference type="AlphaFoldDB" id="A0A7Y9JGQ2"/>
<evidence type="ECO:0000259" key="1">
    <source>
        <dbReference type="Pfam" id="PF04149"/>
    </source>
</evidence>
<dbReference type="RefSeq" id="WP_179844882.1">
    <property type="nucleotide sequence ID" value="NZ_JACCBA010000001.1"/>
</dbReference>
<name>A0A7Y9JGQ2_9ACTN</name>
<accession>A0A7Y9JGQ2</accession>
<dbReference type="Proteomes" id="UP000529783">
    <property type="component" value="Unassembled WGS sequence"/>
</dbReference>